<protein>
    <submittedName>
        <fullName evidence="1">Uncharacterized protein</fullName>
    </submittedName>
</protein>
<dbReference type="Gramene" id="TRITD5Av1G258640.2">
    <property type="protein sequence ID" value="TRITD5Av1G258640.2"/>
    <property type="gene ID" value="TRITD5Av1G258640"/>
</dbReference>
<keyword evidence="2" id="KW-1185">Reference proteome</keyword>
<dbReference type="PANTHER" id="PTHR45005">
    <property type="match status" value="1"/>
</dbReference>
<dbReference type="InterPro" id="IPR053277">
    <property type="entry name" value="Endomembrane_traffic_mod"/>
</dbReference>
<reference evidence="1 2" key="1">
    <citation type="submission" date="2017-09" db="EMBL/GenBank/DDBJ databases">
        <authorList>
            <consortium name="International Durum Wheat Genome Sequencing Consortium (IDWGSC)"/>
            <person name="Milanesi L."/>
        </authorList>
    </citation>
    <scope>NUCLEOTIDE SEQUENCE [LARGE SCALE GENOMIC DNA]</scope>
    <source>
        <strain evidence="2">cv. Svevo</strain>
    </source>
</reference>
<dbReference type="PANTHER" id="PTHR45005:SF3">
    <property type="entry name" value="EXPRESSED PROTEIN"/>
    <property type="match status" value="1"/>
</dbReference>
<dbReference type="AlphaFoldDB" id="A0A9R0WXD7"/>
<evidence type="ECO:0000313" key="2">
    <source>
        <dbReference type="Proteomes" id="UP000324705"/>
    </source>
</evidence>
<sequence>MLTLPYLKVGYLTAPPADDPIAPHKHWERSQFILNHTELQQVNDSESAPVKANALVEKAKRFIKVADTWESLDGWLDAIRLVYTIFARGKTDVLAGIITG</sequence>
<gene>
    <name evidence="1" type="ORF">TRITD_5Av1G258640</name>
</gene>
<dbReference type="EMBL" id="LT934119">
    <property type="protein sequence ID" value="VAI26135.1"/>
    <property type="molecule type" value="Genomic_DNA"/>
</dbReference>
<accession>A0A9R0WXD7</accession>
<dbReference type="Proteomes" id="UP000324705">
    <property type="component" value="Chromosome 5A"/>
</dbReference>
<evidence type="ECO:0000313" key="1">
    <source>
        <dbReference type="EMBL" id="VAI26135.1"/>
    </source>
</evidence>
<proteinExistence type="predicted"/>
<name>A0A9R0WXD7_TRITD</name>
<organism evidence="1 2">
    <name type="scientific">Triticum turgidum subsp. durum</name>
    <name type="common">Durum wheat</name>
    <name type="synonym">Triticum durum</name>
    <dbReference type="NCBI Taxonomy" id="4567"/>
    <lineage>
        <taxon>Eukaryota</taxon>
        <taxon>Viridiplantae</taxon>
        <taxon>Streptophyta</taxon>
        <taxon>Embryophyta</taxon>
        <taxon>Tracheophyta</taxon>
        <taxon>Spermatophyta</taxon>
        <taxon>Magnoliopsida</taxon>
        <taxon>Liliopsida</taxon>
        <taxon>Poales</taxon>
        <taxon>Poaceae</taxon>
        <taxon>BOP clade</taxon>
        <taxon>Pooideae</taxon>
        <taxon>Triticodae</taxon>
        <taxon>Triticeae</taxon>
        <taxon>Triticinae</taxon>
        <taxon>Triticum</taxon>
    </lineage>
</organism>